<keyword evidence="1" id="KW-0472">Membrane</keyword>
<evidence type="ECO:0000256" key="1">
    <source>
        <dbReference type="SAM" id="Phobius"/>
    </source>
</evidence>
<proteinExistence type="predicted"/>
<accession>A0AAP4FX64</accession>
<keyword evidence="1" id="KW-1133">Transmembrane helix</keyword>
<sequence>MDYLALYEITALLIILIRLITLRRNHPVKLSVLSVTYWLAIVVCCMLIVRLLDGRIVASRAQLAFIVLFGVIAWVDKILKN</sequence>
<evidence type="ECO:0000313" key="2">
    <source>
        <dbReference type="EMBL" id="MDK9365290.1"/>
    </source>
</evidence>
<comment type="caution">
    <text evidence="2">The sequence shown here is derived from an EMBL/GenBank/DDBJ whole genome shotgun (WGS) entry which is preliminary data.</text>
</comment>
<evidence type="ECO:0000313" key="3">
    <source>
        <dbReference type="Proteomes" id="UP001223214"/>
    </source>
</evidence>
<organism evidence="2 3">
    <name type="scientific">Lelliottia wanjuensis</name>
    <dbReference type="NCBI Taxonomy" id="3050585"/>
    <lineage>
        <taxon>Bacteria</taxon>
        <taxon>Pseudomonadati</taxon>
        <taxon>Pseudomonadota</taxon>
        <taxon>Gammaproteobacteria</taxon>
        <taxon>Enterobacterales</taxon>
        <taxon>Enterobacteriaceae</taxon>
        <taxon>Lelliottia</taxon>
    </lineage>
</organism>
<dbReference type="EMBL" id="JASSOM010000070">
    <property type="protein sequence ID" value="MDK9365290.1"/>
    <property type="molecule type" value="Genomic_DNA"/>
</dbReference>
<keyword evidence="3" id="KW-1185">Reference proteome</keyword>
<feature type="transmembrane region" description="Helical" evidence="1">
    <location>
        <begin position="30"/>
        <end position="51"/>
    </location>
</feature>
<gene>
    <name evidence="2" type="ORF">QQF32_19015</name>
</gene>
<reference evidence="2 3" key="1">
    <citation type="submission" date="2023-06" db="EMBL/GenBank/DDBJ databases">
        <title>Identification and characterization of antibiotic-resistant Gram-negative bacteria.</title>
        <authorList>
            <person name="Cho G.-S."/>
            <person name="Lee J."/>
            <person name="Tai E."/>
            <person name="Jeong S."/>
            <person name="Kim I."/>
            <person name="Kim B.-E."/>
            <person name="Jeong M.-I."/>
            <person name="Oh K.-K."/>
            <person name="Franz C.M.A.P."/>
        </authorList>
    </citation>
    <scope>NUCLEOTIDE SEQUENCE [LARGE SCALE GENOMIC DNA]</scope>
    <source>
        <strain evidence="2 3">V106_12</strain>
    </source>
</reference>
<name>A0AAP4FX64_9ENTR</name>
<feature type="transmembrane region" description="Helical" evidence="1">
    <location>
        <begin position="57"/>
        <end position="75"/>
    </location>
</feature>
<keyword evidence="1" id="KW-0812">Transmembrane</keyword>
<dbReference type="Proteomes" id="UP001223214">
    <property type="component" value="Unassembled WGS sequence"/>
</dbReference>
<dbReference type="RefSeq" id="WP_282494208.1">
    <property type="nucleotide sequence ID" value="NZ_JASCAP010000037.1"/>
</dbReference>
<feature type="transmembrane region" description="Helical" evidence="1">
    <location>
        <begin position="6"/>
        <end position="23"/>
    </location>
</feature>
<dbReference type="AlphaFoldDB" id="A0AAP4FX64"/>
<protein>
    <submittedName>
        <fullName evidence="2">Uncharacterized protein</fullName>
    </submittedName>
</protein>